<sequence>MVRVAEWLIRCGQARHDQRSSGGLCHPNLERRETTHRGTCEIPGPVSPHFTYPPTHTHTGLSARLGFVSGRDLSADR</sequence>
<dbReference type="Proteomes" id="UP001283361">
    <property type="component" value="Unassembled WGS sequence"/>
</dbReference>
<protein>
    <submittedName>
        <fullName evidence="1">Uncharacterized protein</fullName>
    </submittedName>
</protein>
<accession>A0AAE1CU16</accession>
<dbReference type="EMBL" id="JAWDGP010006776">
    <property type="protein sequence ID" value="KAK3735635.1"/>
    <property type="molecule type" value="Genomic_DNA"/>
</dbReference>
<proteinExistence type="predicted"/>
<evidence type="ECO:0000313" key="2">
    <source>
        <dbReference type="Proteomes" id="UP001283361"/>
    </source>
</evidence>
<organism evidence="1 2">
    <name type="scientific">Elysia crispata</name>
    <name type="common">lettuce slug</name>
    <dbReference type="NCBI Taxonomy" id="231223"/>
    <lineage>
        <taxon>Eukaryota</taxon>
        <taxon>Metazoa</taxon>
        <taxon>Spiralia</taxon>
        <taxon>Lophotrochozoa</taxon>
        <taxon>Mollusca</taxon>
        <taxon>Gastropoda</taxon>
        <taxon>Heterobranchia</taxon>
        <taxon>Euthyneura</taxon>
        <taxon>Panpulmonata</taxon>
        <taxon>Sacoglossa</taxon>
        <taxon>Placobranchoidea</taxon>
        <taxon>Plakobranchidae</taxon>
        <taxon>Elysia</taxon>
    </lineage>
</organism>
<gene>
    <name evidence="1" type="ORF">RRG08_027931</name>
</gene>
<comment type="caution">
    <text evidence="1">The sequence shown here is derived from an EMBL/GenBank/DDBJ whole genome shotgun (WGS) entry which is preliminary data.</text>
</comment>
<keyword evidence="2" id="KW-1185">Reference proteome</keyword>
<reference evidence="1" key="1">
    <citation type="journal article" date="2023" name="G3 (Bethesda)">
        <title>A reference genome for the long-term kleptoplast-retaining sea slug Elysia crispata morphotype clarki.</title>
        <authorList>
            <person name="Eastman K.E."/>
            <person name="Pendleton A.L."/>
            <person name="Shaikh M.A."/>
            <person name="Suttiyut T."/>
            <person name="Ogas R."/>
            <person name="Tomko P."/>
            <person name="Gavelis G."/>
            <person name="Widhalm J.R."/>
            <person name="Wisecaver J.H."/>
        </authorList>
    </citation>
    <scope>NUCLEOTIDE SEQUENCE</scope>
    <source>
        <strain evidence="1">ECLA1</strain>
    </source>
</reference>
<evidence type="ECO:0000313" key="1">
    <source>
        <dbReference type="EMBL" id="KAK3735635.1"/>
    </source>
</evidence>
<name>A0AAE1CU16_9GAST</name>
<dbReference type="AlphaFoldDB" id="A0AAE1CU16"/>